<evidence type="ECO:0000259" key="3">
    <source>
        <dbReference type="PROSITE" id="PS50883"/>
    </source>
</evidence>
<reference evidence="5" key="1">
    <citation type="submission" date="2021-10" db="EMBL/GenBank/DDBJ databases">
        <title>Marinomonas pontica sp. nov., isolated from the Black Sea.</title>
        <authorList>
            <person name="Zhao L.-H."/>
            <person name="Xue J.-H."/>
        </authorList>
    </citation>
    <scope>NUCLEOTIDE SEQUENCE</scope>
    <source>
        <strain evidence="5">E8</strain>
    </source>
</reference>
<dbReference type="CDD" id="cd01949">
    <property type="entry name" value="GGDEF"/>
    <property type="match status" value="1"/>
</dbReference>
<dbReference type="PROSITE" id="PS50112">
    <property type="entry name" value="PAS"/>
    <property type="match status" value="1"/>
</dbReference>
<sequence length="453" mass="51873">MLFINPSFTHFFGRSDAEVRGKKDHFLYHDKGQQTHRSAIDTLLTEVDQIETRIPCVTSYNPDTPVTCSVNIIMIHDAEGYKFLHFIEDITKQVNTEKVMQDAAFKDPLTGIDNRLSFNHKLNDLFIEAQRQGEQLSIFFIDLDKFKFVNDQYGHDYGDALLIEVAKTLKSSTHDQHFVARLGGDEFVILIQNNNPKYHLESIAKRILSGFSRPFLLKDLNYKCSCSIGIAQYPDDAMTQTDLLNAADNAMYMAKNSGRNDFAFYNDEEQKIIKLNDSQFYKIEKTIEDDEMHLHFQPIHNMVTGEVHSFEALARYQDQDGVLHHAEDFISIIENNPIIHKLGVDQIKEIRRHLKVLKYHGVQLPISINLSSYQVKSTAIIEQLELVAKKSPDLIRLLKIEVTETMLFENDAIAVKNLNYISKLGFSLILDDFGTGHSSIYSLGVFQGSCRLK</sequence>
<dbReference type="FunFam" id="3.30.70.270:FF:000001">
    <property type="entry name" value="Diguanylate cyclase domain protein"/>
    <property type="match status" value="1"/>
</dbReference>
<dbReference type="CDD" id="cd00130">
    <property type="entry name" value="PAS"/>
    <property type="match status" value="1"/>
</dbReference>
<dbReference type="Pfam" id="PF00563">
    <property type="entry name" value="EAL"/>
    <property type="match status" value="1"/>
</dbReference>
<dbReference type="InterPro" id="IPR043128">
    <property type="entry name" value="Rev_trsase/Diguanyl_cyclase"/>
</dbReference>
<keyword evidence="5" id="KW-0548">Nucleotidyltransferase</keyword>
<dbReference type="PANTHER" id="PTHR44757:SF2">
    <property type="entry name" value="BIOFILM ARCHITECTURE MAINTENANCE PROTEIN MBAA"/>
    <property type="match status" value="1"/>
</dbReference>
<dbReference type="InterPro" id="IPR035965">
    <property type="entry name" value="PAS-like_dom_sf"/>
</dbReference>
<name>A0A9X1LFW4_9GAMM</name>
<dbReference type="CDD" id="cd01948">
    <property type="entry name" value="EAL"/>
    <property type="match status" value="1"/>
</dbReference>
<evidence type="ECO:0000313" key="5">
    <source>
        <dbReference type="EMBL" id="MCB5163215.1"/>
    </source>
</evidence>
<dbReference type="NCBIfam" id="TIGR00229">
    <property type="entry name" value="sensory_box"/>
    <property type="match status" value="1"/>
</dbReference>
<dbReference type="Pfam" id="PF00990">
    <property type="entry name" value="GGDEF"/>
    <property type="match status" value="1"/>
</dbReference>
<dbReference type="Gene3D" id="3.30.70.270">
    <property type="match status" value="1"/>
</dbReference>
<proteinExistence type="predicted"/>
<keyword evidence="5" id="KW-0808">Transferase</keyword>
<evidence type="ECO:0000259" key="2">
    <source>
        <dbReference type="PROSITE" id="PS50112"/>
    </source>
</evidence>
<feature type="domain" description="EAL" evidence="3">
    <location>
        <begin position="276"/>
        <end position="453"/>
    </location>
</feature>
<evidence type="ECO:0000256" key="1">
    <source>
        <dbReference type="ARBA" id="ARBA00001946"/>
    </source>
</evidence>
<gene>
    <name evidence="5" type="ORF">LG368_15270</name>
</gene>
<dbReference type="GO" id="GO:0052621">
    <property type="term" value="F:diguanylate cyclase activity"/>
    <property type="evidence" value="ECO:0007669"/>
    <property type="project" value="UniProtKB-EC"/>
</dbReference>
<evidence type="ECO:0000313" key="6">
    <source>
        <dbReference type="Proteomes" id="UP001139095"/>
    </source>
</evidence>
<dbReference type="SUPFAM" id="SSF141868">
    <property type="entry name" value="EAL domain-like"/>
    <property type="match status" value="1"/>
</dbReference>
<dbReference type="PANTHER" id="PTHR44757">
    <property type="entry name" value="DIGUANYLATE CYCLASE DGCP"/>
    <property type="match status" value="1"/>
</dbReference>
<dbReference type="InterPro" id="IPR029787">
    <property type="entry name" value="Nucleotide_cyclase"/>
</dbReference>
<feature type="domain" description="PAS" evidence="2">
    <location>
        <begin position="1"/>
        <end position="47"/>
    </location>
</feature>
<dbReference type="SMART" id="SM00052">
    <property type="entry name" value="EAL"/>
    <property type="match status" value="1"/>
</dbReference>
<comment type="cofactor">
    <cofactor evidence="1">
        <name>Mg(2+)</name>
        <dbReference type="ChEBI" id="CHEBI:18420"/>
    </cofactor>
</comment>
<feature type="domain" description="GGDEF" evidence="4">
    <location>
        <begin position="134"/>
        <end position="267"/>
    </location>
</feature>
<keyword evidence="6" id="KW-1185">Reference proteome</keyword>
<dbReference type="InterPro" id="IPR000014">
    <property type="entry name" value="PAS"/>
</dbReference>
<evidence type="ECO:0000259" key="4">
    <source>
        <dbReference type="PROSITE" id="PS50887"/>
    </source>
</evidence>
<dbReference type="EMBL" id="JAJATW010000062">
    <property type="protein sequence ID" value="MCB5163215.1"/>
    <property type="molecule type" value="Genomic_DNA"/>
</dbReference>
<dbReference type="InterPro" id="IPR001633">
    <property type="entry name" value="EAL_dom"/>
</dbReference>
<dbReference type="Gene3D" id="3.20.20.450">
    <property type="entry name" value="EAL domain"/>
    <property type="match status" value="1"/>
</dbReference>
<comment type="caution">
    <text evidence="5">The sequence shown here is derived from an EMBL/GenBank/DDBJ whole genome shotgun (WGS) entry which is preliminary data.</text>
</comment>
<dbReference type="SUPFAM" id="SSF55785">
    <property type="entry name" value="PYP-like sensor domain (PAS domain)"/>
    <property type="match status" value="1"/>
</dbReference>
<dbReference type="AlphaFoldDB" id="A0A9X1LFW4"/>
<dbReference type="EC" id="2.7.7.65" evidence="5"/>
<organism evidence="5 6">
    <name type="scientific">Marinomonas algarum</name>
    <dbReference type="NCBI Taxonomy" id="2883105"/>
    <lineage>
        <taxon>Bacteria</taxon>
        <taxon>Pseudomonadati</taxon>
        <taxon>Pseudomonadota</taxon>
        <taxon>Gammaproteobacteria</taxon>
        <taxon>Oceanospirillales</taxon>
        <taxon>Oceanospirillaceae</taxon>
        <taxon>Marinomonas</taxon>
    </lineage>
</organism>
<dbReference type="SUPFAM" id="SSF55073">
    <property type="entry name" value="Nucleotide cyclase"/>
    <property type="match status" value="1"/>
</dbReference>
<dbReference type="SMART" id="SM00267">
    <property type="entry name" value="GGDEF"/>
    <property type="match status" value="1"/>
</dbReference>
<dbReference type="Proteomes" id="UP001139095">
    <property type="component" value="Unassembled WGS sequence"/>
</dbReference>
<accession>A0A9X1LFW4</accession>
<dbReference type="PROSITE" id="PS50883">
    <property type="entry name" value="EAL"/>
    <property type="match status" value="1"/>
</dbReference>
<dbReference type="InterPro" id="IPR000160">
    <property type="entry name" value="GGDEF_dom"/>
</dbReference>
<dbReference type="NCBIfam" id="TIGR00254">
    <property type="entry name" value="GGDEF"/>
    <property type="match status" value="1"/>
</dbReference>
<dbReference type="Gene3D" id="3.30.450.20">
    <property type="entry name" value="PAS domain"/>
    <property type="match status" value="1"/>
</dbReference>
<dbReference type="PROSITE" id="PS50887">
    <property type="entry name" value="GGDEF"/>
    <property type="match status" value="1"/>
</dbReference>
<dbReference type="InterPro" id="IPR035919">
    <property type="entry name" value="EAL_sf"/>
</dbReference>
<dbReference type="InterPro" id="IPR052155">
    <property type="entry name" value="Biofilm_reg_signaling"/>
</dbReference>
<protein>
    <submittedName>
        <fullName evidence="5">Diguanylate cyclase</fullName>
        <ecNumber evidence="5">2.7.7.65</ecNumber>
    </submittedName>
</protein>